<accession>A0A0K2VF57</accession>
<dbReference type="EMBL" id="HACA01031733">
    <property type="protein sequence ID" value="CDW49094.1"/>
    <property type="molecule type" value="Transcribed_RNA"/>
</dbReference>
<reference evidence="1" key="1">
    <citation type="submission" date="2014-05" db="EMBL/GenBank/DDBJ databases">
        <authorList>
            <person name="Chronopoulou M."/>
        </authorList>
    </citation>
    <scope>NUCLEOTIDE SEQUENCE</scope>
    <source>
        <tissue evidence="1">Whole organism</tissue>
    </source>
</reference>
<proteinExistence type="predicted"/>
<evidence type="ECO:0000313" key="1">
    <source>
        <dbReference type="EMBL" id="CDW49094.1"/>
    </source>
</evidence>
<sequence>MRAVSACSIPSLTPSHWNFHLAIDEGSLSSRPIRLLIQPKAPAEVILVLLRNSLLLFNRGL</sequence>
<protein>
    <submittedName>
        <fullName evidence="1">Uncharacterized protein</fullName>
    </submittedName>
</protein>
<dbReference type="AlphaFoldDB" id="A0A0K2VF57"/>
<name>A0A0K2VF57_LEPSM</name>
<organism evidence="1">
    <name type="scientific">Lepeophtheirus salmonis</name>
    <name type="common">Salmon louse</name>
    <name type="synonym">Caligus salmonis</name>
    <dbReference type="NCBI Taxonomy" id="72036"/>
    <lineage>
        <taxon>Eukaryota</taxon>
        <taxon>Metazoa</taxon>
        <taxon>Ecdysozoa</taxon>
        <taxon>Arthropoda</taxon>
        <taxon>Crustacea</taxon>
        <taxon>Multicrustacea</taxon>
        <taxon>Hexanauplia</taxon>
        <taxon>Copepoda</taxon>
        <taxon>Siphonostomatoida</taxon>
        <taxon>Caligidae</taxon>
        <taxon>Lepeophtheirus</taxon>
    </lineage>
</organism>